<reference evidence="25" key="1">
    <citation type="submission" date="2023-06" db="EMBL/GenBank/DDBJ databases">
        <authorList>
            <consortium name="Lawrence Berkeley National Laboratory"/>
            <person name="Ahrendt S."/>
            <person name="Sahu N."/>
            <person name="Indic B."/>
            <person name="Wong-Bajracharya J."/>
            <person name="Merenyi Z."/>
            <person name="Ke H.-M."/>
            <person name="Monk M."/>
            <person name="Kocsube S."/>
            <person name="Drula E."/>
            <person name="Lipzen A."/>
            <person name="Balint B."/>
            <person name="Henrissat B."/>
            <person name="Andreopoulos B."/>
            <person name="Martin F.M."/>
            <person name="Harder C.B."/>
            <person name="Rigling D."/>
            <person name="Ford K.L."/>
            <person name="Foster G.D."/>
            <person name="Pangilinan J."/>
            <person name="Papanicolaou A."/>
            <person name="Barry K."/>
            <person name="LaButti K."/>
            <person name="Viragh M."/>
            <person name="Koriabine M."/>
            <person name="Yan M."/>
            <person name="Riley R."/>
            <person name="Champramary S."/>
            <person name="Plett K.L."/>
            <person name="Tsai I.J."/>
            <person name="Slot J."/>
            <person name="Sipos G."/>
            <person name="Plett J."/>
            <person name="Nagy L.G."/>
            <person name="Grigoriev I.V."/>
        </authorList>
    </citation>
    <scope>NUCLEOTIDE SEQUENCE</scope>
    <source>
        <strain evidence="25">ICMP 16352</strain>
    </source>
</reference>
<dbReference type="GO" id="GO:0005758">
    <property type="term" value="C:mitochondrial intermembrane space"/>
    <property type="evidence" value="ECO:0007669"/>
    <property type="project" value="UniProtKB-SubCell"/>
</dbReference>
<dbReference type="PANTHER" id="PTHR10578">
    <property type="entry name" value="S -2-HYDROXY-ACID OXIDASE-RELATED"/>
    <property type="match status" value="1"/>
</dbReference>
<keyword evidence="8" id="KW-0288">FMN</keyword>
<evidence type="ECO:0000256" key="16">
    <source>
        <dbReference type="ARBA" id="ARBA00061589"/>
    </source>
</evidence>
<dbReference type="FunFam" id="3.20.20.70:FF:000062">
    <property type="entry name" value="Cytochrome b2, mitochondrial, putative"/>
    <property type="match status" value="1"/>
</dbReference>
<comment type="subunit">
    <text evidence="4">Homotetramer.</text>
</comment>
<dbReference type="InterPro" id="IPR001199">
    <property type="entry name" value="Cyt_B5-like_heme/steroid-bd"/>
</dbReference>
<dbReference type="PANTHER" id="PTHR10578:SF101">
    <property type="entry name" value="L-LACTATE DEHYDROGENASE (CYTOCHROME B2)"/>
    <property type="match status" value="1"/>
</dbReference>
<comment type="caution">
    <text evidence="25">The sequence shown here is derived from an EMBL/GenBank/DDBJ whole genome shotgun (WGS) entry which is preliminary data.</text>
</comment>
<accession>A0AA39TBQ5</accession>
<organism evidence="25 26">
    <name type="scientific">Armillaria novae-zelandiae</name>
    <dbReference type="NCBI Taxonomy" id="153914"/>
    <lineage>
        <taxon>Eukaryota</taxon>
        <taxon>Fungi</taxon>
        <taxon>Dikarya</taxon>
        <taxon>Basidiomycota</taxon>
        <taxon>Agaricomycotina</taxon>
        <taxon>Agaricomycetes</taxon>
        <taxon>Agaricomycetidae</taxon>
        <taxon>Agaricales</taxon>
        <taxon>Marasmiineae</taxon>
        <taxon>Physalacriaceae</taxon>
        <taxon>Armillaria</taxon>
    </lineage>
</organism>
<comment type="similarity">
    <text evidence="22">Belongs to the cytochrome b5 family.</text>
</comment>
<protein>
    <recommendedName>
        <fullName evidence="18">L-lactate dehydrogenase (cytochrome)</fullName>
        <ecNumber evidence="17">1.1.2.3</ecNumber>
    </recommendedName>
    <alternativeName>
        <fullName evidence="20">Cytochrome b2</fullName>
    </alternativeName>
    <alternativeName>
        <fullName evidence="19">Flavocytochrome b2</fullName>
    </alternativeName>
    <alternativeName>
        <fullName evidence="21">L-lactate ferricytochrome c oxidoreductase</fullName>
    </alternativeName>
</protein>
<name>A0AA39TBQ5_9AGAR</name>
<evidence type="ECO:0000256" key="8">
    <source>
        <dbReference type="ARBA" id="ARBA00022643"/>
    </source>
</evidence>
<proteinExistence type="inferred from homology"/>
<feature type="domain" description="Cytochrome b5 heme-binding" evidence="23">
    <location>
        <begin position="1"/>
        <end position="77"/>
    </location>
</feature>
<dbReference type="SMART" id="SM01117">
    <property type="entry name" value="Cyt-b5"/>
    <property type="match status" value="1"/>
</dbReference>
<sequence length="483" mass="53445">MGFTLQQVAEHSTASSCWVIIKDRVYDVTDFLSEHPGGAQIILKYAGKDATLAYEPIHPPDALERNLPSSKHLGSLNMDIALHMEELRANRTKTKDELRVEQALRERPPLNRILSLSDMEDVARHILSFKAVSYYSSAADDNISYEENALAFRRFFFNARVMRPVLQCDPSTTILGYKSSIPVFVSGAALAKLGHSLGEVNITRAAHKASVIQMVSSNASLSYAEIAASAGPSQPLFFQFYKSNDDATAEKRVREVERLGYKAIWLTVDAIVAGKREVDIKSPWELETVENGKPTYHSDLDSLELVDETGTAGALVSKDDQDMTWEKTIPWLRSLTKLPIVIKGIQCVEDAVLAADAGVDGILLSNHGGRQLDYSMPPLEILYRLRQRRPDVFDKLEVYIDGGIRRGTDVVKALCLGAKAVGLGRPFLYAQSAYGEIGVLKILKILEKEIVTAMKLVGAASVKDLTPDLVERVDWQPLVCSRL</sequence>
<dbReference type="InterPro" id="IPR008259">
    <property type="entry name" value="FMN_hydac_DH_AS"/>
</dbReference>
<evidence type="ECO:0000256" key="21">
    <source>
        <dbReference type="ARBA" id="ARBA00078938"/>
    </source>
</evidence>
<comment type="catalytic activity">
    <reaction evidence="14">
        <text>(S)-lactate + 2 Fe(III)-[cytochrome c] = 2 Fe(II)-[cytochrome c] + pyruvate + 2 H(+)</text>
        <dbReference type="Rhea" id="RHEA:19909"/>
        <dbReference type="Rhea" id="RHEA-COMP:10350"/>
        <dbReference type="Rhea" id="RHEA-COMP:14399"/>
        <dbReference type="ChEBI" id="CHEBI:15361"/>
        <dbReference type="ChEBI" id="CHEBI:15378"/>
        <dbReference type="ChEBI" id="CHEBI:16651"/>
        <dbReference type="ChEBI" id="CHEBI:29033"/>
        <dbReference type="ChEBI" id="CHEBI:29034"/>
        <dbReference type="EC" id="1.1.2.3"/>
    </reaction>
    <physiologicalReaction direction="left-to-right" evidence="14">
        <dbReference type="Rhea" id="RHEA:19910"/>
    </physiologicalReaction>
</comment>
<evidence type="ECO:0000256" key="2">
    <source>
        <dbReference type="ARBA" id="ARBA00001970"/>
    </source>
</evidence>
<evidence type="ECO:0000259" key="24">
    <source>
        <dbReference type="PROSITE" id="PS51349"/>
    </source>
</evidence>
<keyword evidence="7" id="KW-0285">Flavoprotein</keyword>
<evidence type="ECO:0000256" key="3">
    <source>
        <dbReference type="ARBA" id="ARBA00004569"/>
    </source>
</evidence>
<dbReference type="GO" id="GO:0006089">
    <property type="term" value="P:lactate metabolic process"/>
    <property type="evidence" value="ECO:0007669"/>
    <property type="project" value="TreeGrafter"/>
</dbReference>
<keyword evidence="13" id="KW-0496">Mitochondrion</keyword>
<keyword evidence="12 22" id="KW-0408">Iron</keyword>
<dbReference type="SUPFAM" id="SSF51395">
    <property type="entry name" value="FMN-linked oxidoreductases"/>
    <property type="match status" value="1"/>
</dbReference>
<dbReference type="EC" id="1.1.2.3" evidence="17"/>
<dbReference type="EMBL" id="JAUEPR010000014">
    <property type="protein sequence ID" value="KAK0478496.1"/>
    <property type="molecule type" value="Genomic_DNA"/>
</dbReference>
<feature type="domain" description="FMN hydroxy acid dehydrogenase" evidence="24">
    <location>
        <begin position="108"/>
        <end position="475"/>
    </location>
</feature>
<dbReference type="InterPro" id="IPR018506">
    <property type="entry name" value="Cyt_B5_heme-BS"/>
</dbReference>
<evidence type="ECO:0000256" key="4">
    <source>
        <dbReference type="ARBA" id="ARBA00011881"/>
    </source>
</evidence>
<evidence type="ECO:0000256" key="5">
    <source>
        <dbReference type="ARBA" id="ARBA00022448"/>
    </source>
</evidence>
<evidence type="ECO:0000256" key="17">
    <source>
        <dbReference type="ARBA" id="ARBA00066458"/>
    </source>
</evidence>
<comment type="subcellular location">
    <subcellularLocation>
        <location evidence="3">Mitochondrion intermembrane space</location>
    </subcellularLocation>
</comment>
<keyword evidence="6 22" id="KW-0349">Heme</keyword>
<evidence type="ECO:0000256" key="19">
    <source>
        <dbReference type="ARBA" id="ARBA00075949"/>
    </source>
</evidence>
<dbReference type="PROSITE" id="PS50255">
    <property type="entry name" value="CYTOCHROME_B5_2"/>
    <property type="match status" value="1"/>
</dbReference>
<dbReference type="PRINTS" id="PR00363">
    <property type="entry name" value="CYTOCHROMEB5"/>
</dbReference>
<evidence type="ECO:0000256" key="15">
    <source>
        <dbReference type="ARBA" id="ARBA00061137"/>
    </source>
</evidence>
<keyword evidence="10" id="KW-0809">Transit peptide</keyword>
<evidence type="ECO:0000256" key="1">
    <source>
        <dbReference type="ARBA" id="ARBA00001917"/>
    </source>
</evidence>
<keyword evidence="5" id="KW-0813">Transport</keyword>
<evidence type="ECO:0000256" key="10">
    <source>
        <dbReference type="ARBA" id="ARBA00022946"/>
    </source>
</evidence>
<dbReference type="AlphaFoldDB" id="A0AA39TBQ5"/>
<dbReference type="SUPFAM" id="SSF55856">
    <property type="entry name" value="Cytochrome b5-like heme/steroid binding domain"/>
    <property type="match status" value="1"/>
</dbReference>
<evidence type="ECO:0000256" key="22">
    <source>
        <dbReference type="RuleBase" id="RU362121"/>
    </source>
</evidence>
<gene>
    <name evidence="25" type="ORF">IW261DRAFT_1483782</name>
</gene>
<keyword evidence="26" id="KW-1185">Reference proteome</keyword>
<dbReference type="PROSITE" id="PS00191">
    <property type="entry name" value="CYTOCHROME_B5_1"/>
    <property type="match status" value="1"/>
</dbReference>
<evidence type="ECO:0000256" key="20">
    <source>
        <dbReference type="ARBA" id="ARBA00078774"/>
    </source>
</evidence>
<dbReference type="Gene3D" id="3.10.120.10">
    <property type="entry name" value="Cytochrome b5-like heme/steroid binding domain"/>
    <property type="match status" value="1"/>
</dbReference>
<evidence type="ECO:0000256" key="18">
    <source>
        <dbReference type="ARBA" id="ARBA00068515"/>
    </source>
</evidence>
<comment type="similarity">
    <text evidence="16">In the N-terminal section; belongs to the cytochrome b5 family.</text>
</comment>
<evidence type="ECO:0000259" key="23">
    <source>
        <dbReference type="PROSITE" id="PS50255"/>
    </source>
</evidence>
<dbReference type="InterPro" id="IPR013785">
    <property type="entry name" value="Aldolase_TIM"/>
</dbReference>
<dbReference type="InterPro" id="IPR037396">
    <property type="entry name" value="FMN_HAD"/>
</dbReference>
<comment type="cofactor">
    <cofactor evidence="2">
        <name>heme b</name>
        <dbReference type="ChEBI" id="CHEBI:60344"/>
    </cofactor>
</comment>
<dbReference type="GO" id="GO:0046872">
    <property type="term" value="F:metal ion binding"/>
    <property type="evidence" value="ECO:0007669"/>
    <property type="project" value="UniProtKB-UniRule"/>
</dbReference>
<evidence type="ECO:0000256" key="13">
    <source>
        <dbReference type="ARBA" id="ARBA00023128"/>
    </source>
</evidence>
<dbReference type="PROSITE" id="PS00557">
    <property type="entry name" value="FMN_HYDROXY_ACID_DH_1"/>
    <property type="match status" value="1"/>
</dbReference>
<evidence type="ECO:0000256" key="11">
    <source>
        <dbReference type="ARBA" id="ARBA00023002"/>
    </source>
</evidence>
<dbReference type="GO" id="GO:0020037">
    <property type="term" value="F:heme binding"/>
    <property type="evidence" value="ECO:0007669"/>
    <property type="project" value="UniProtKB-UniRule"/>
</dbReference>
<evidence type="ECO:0000313" key="26">
    <source>
        <dbReference type="Proteomes" id="UP001175227"/>
    </source>
</evidence>
<dbReference type="InterPro" id="IPR036400">
    <property type="entry name" value="Cyt_B5-like_heme/steroid_sf"/>
</dbReference>
<dbReference type="Pfam" id="PF00173">
    <property type="entry name" value="Cyt-b5"/>
    <property type="match status" value="1"/>
</dbReference>
<comment type="similarity">
    <text evidence="15">In the C-terminal section; belongs to the FMN-dependent alpha-hydroxy acid dehydrogenase family.</text>
</comment>
<evidence type="ECO:0000256" key="7">
    <source>
        <dbReference type="ARBA" id="ARBA00022630"/>
    </source>
</evidence>
<evidence type="ECO:0000256" key="6">
    <source>
        <dbReference type="ARBA" id="ARBA00022617"/>
    </source>
</evidence>
<evidence type="ECO:0000256" key="14">
    <source>
        <dbReference type="ARBA" id="ARBA00052399"/>
    </source>
</evidence>
<evidence type="ECO:0000256" key="9">
    <source>
        <dbReference type="ARBA" id="ARBA00022723"/>
    </source>
</evidence>
<evidence type="ECO:0000256" key="12">
    <source>
        <dbReference type="ARBA" id="ARBA00023004"/>
    </source>
</evidence>
<evidence type="ECO:0000313" key="25">
    <source>
        <dbReference type="EMBL" id="KAK0478496.1"/>
    </source>
</evidence>
<dbReference type="GO" id="GO:0004460">
    <property type="term" value="F:L-lactate dehydrogenase (cytochrome) activity"/>
    <property type="evidence" value="ECO:0007669"/>
    <property type="project" value="UniProtKB-EC"/>
</dbReference>
<comment type="cofactor">
    <cofactor evidence="1">
        <name>FMN</name>
        <dbReference type="ChEBI" id="CHEBI:58210"/>
    </cofactor>
</comment>
<keyword evidence="11" id="KW-0560">Oxidoreductase</keyword>
<dbReference type="InterPro" id="IPR000262">
    <property type="entry name" value="FMN-dep_DH"/>
</dbReference>
<dbReference type="Proteomes" id="UP001175227">
    <property type="component" value="Unassembled WGS sequence"/>
</dbReference>
<keyword evidence="9 22" id="KW-0479">Metal-binding</keyword>
<dbReference type="FunFam" id="3.10.120.10:FF:000009">
    <property type="entry name" value="Cytochrome b2, mitochondrial, putative"/>
    <property type="match status" value="1"/>
</dbReference>
<dbReference type="Pfam" id="PF01070">
    <property type="entry name" value="FMN_dh"/>
    <property type="match status" value="1"/>
</dbReference>
<dbReference type="Gene3D" id="3.20.20.70">
    <property type="entry name" value="Aldolase class I"/>
    <property type="match status" value="1"/>
</dbReference>
<dbReference type="PROSITE" id="PS51349">
    <property type="entry name" value="FMN_HYDROXY_ACID_DH_2"/>
    <property type="match status" value="1"/>
</dbReference>